<keyword evidence="1" id="KW-0677">Repeat</keyword>
<feature type="domain" description="Fibronectin type-III" evidence="2">
    <location>
        <begin position="30"/>
        <end position="122"/>
    </location>
</feature>
<dbReference type="Gene3D" id="2.60.40.10">
    <property type="entry name" value="Immunoglobulins"/>
    <property type="match status" value="2"/>
</dbReference>
<accession>A0A7R9KBT9</accession>
<dbReference type="InterPro" id="IPR050991">
    <property type="entry name" value="ECM_Regulatory_Proteins"/>
</dbReference>
<reference evidence="3" key="1">
    <citation type="submission" date="2020-11" db="EMBL/GenBank/DDBJ databases">
        <authorList>
            <person name="Tran Van P."/>
        </authorList>
    </citation>
    <scope>NUCLEOTIDE SEQUENCE</scope>
</reference>
<feature type="domain" description="Fibronectin type-III" evidence="2">
    <location>
        <begin position="123"/>
        <end position="213"/>
    </location>
</feature>
<dbReference type="PANTHER" id="PTHR46708">
    <property type="entry name" value="TENASCIN"/>
    <property type="match status" value="1"/>
</dbReference>
<dbReference type="CDD" id="cd00063">
    <property type="entry name" value="FN3"/>
    <property type="match status" value="2"/>
</dbReference>
<dbReference type="EMBL" id="OE853266">
    <property type="protein sequence ID" value="CAD7616154.1"/>
    <property type="molecule type" value="Genomic_DNA"/>
</dbReference>
<evidence type="ECO:0000259" key="2">
    <source>
        <dbReference type="PROSITE" id="PS50853"/>
    </source>
</evidence>
<gene>
    <name evidence="3" type="ORF">TGEB3V08_LOCUS11640</name>
</gene>
<proteinExistence type="predicted"/>
<protein>
    <recommendedName>
        <fullName evidence="2">Fibronectin type-III domain-containing protein</fullName>
    </recommendedName>
</protein>
<name>A0A7R9KBT9_TIMGE</name>
<dbReference type="PROSITE" id="PS50853">
    <property type="entry name" value="FN3"/>
    <property type="match status" value="2"/>
</dbReference>
<dbReference type="AlphaFoldDB" id="A0A7R9KBT9"/>
<dbReference type="PANTHER" id="PTHR46708:SF2">
    <property type="entry name" value="FIBRONECTIN TYPE-III DOMAIN-CONTAINING PROTEIN"/>
    <property type="match status" value="1"/>
</dbReference>
<sequence>MCANYTFTLTASGVRGESAGSTASAIISLTPDSISSLETRSVGPSVIVTWTPPSEHPRCAEQYEICWEASPDDWNCTVQDSSVTTLDITDLNYCSEYLVGVRALGRPNNSSQVNGTATTGPEGVSQLQAVNISVSSIAVQWEPPSNTECLEEYQVCWSLADGTQSNCTTQTRHEQVTTNITELTVCTNYIINVTSVGSSGDYSETVSITTSSGKLRNMLFYLGAVKVHTIVVGLYPT</sequence>
<dbReference type="SUPFAM" id="SSF49265">
    <property type="entry name" value="Fibronectin type III"/>
    <property type="match status" value="1"/>
</dbReference>
<dbReference type="InterPro" id="IPR013783">
    <property type="entry name" value="Ig-like_fold"/>
</dbReference>
<evidence type="ECO:0000256" key="1">
    <source>
        <dbReference type="ARBA" id="ARBA00022737"/>
    </source>
</evidence>
<organism evidence="3">
    <name type="scientific">Timema genevievae</name>
    <name type="common">Walking stick</name>
    <dbReference type="NCBI Taxonomy" id="629358"/>
    <lineage>
        <taxon>Eukaryota</taxon>
        <taxon>Metazoa</taxon>
        <taxon>Ecdysozoa</taxon>
        <taxon>Arthropoda</taxon>
        <taxon>Hexapoda</taxon>
        <taxon>Insecta</taxon>
        <taxon>Pterygota</taxon>
        <taxon>Neoptera</taxon>
        <taxon>Polyneoptera</taxon>
        <taxon>Phasmatodea</taxon>
        <taxon>Timematodea</taxon>
        <taxon>Timematoidea</taxon>
        <taxon>Timematidae</taxon>
        <taxon>Timema</taxon>
    </lineage>
</organism>
<dbReference type="SMART" id="SM00060">
    <property type="entry name" value="FN3"/>
    <property type="match status" value="2"/>
</dbReference>
<dbReference type="InterPro" id="IPR003961">
    <property type="entry name" value="FN3_dom"/>
</dbReference>
<dbReference type="Pfam" id="PF00041">
    <property type="entry name" value="fn3"/>
    <property type="match status" value="1"/>
</dbReference>
<dbReference type="InterPro" id="IPR036116">
    <property type="entry name" value="FN3_sf"/>
</dbReference>
<evidence type="ECO:0000313" key="3">
    <source>
        <dbReference type="EMBL" id="CAD7616154.1"/>
    </source>
</evidence>